<gene>
    <name evidence="2" type="ORF">CP500_021420</name>
</gene>
<accession>A0A2G4EW97</accession>
<dbReference type="EMBL" id="NXIB02000195">
    <property type="protein sequence ID" value="PHX53457.1"/>
    <property type="molecule type" value="Genomic_DNA"/>
</dbReference>
<organism evidence="2 3">
    <name type="scientific">Tychonema bourrellyi FEM_GT703</name>
    <dbReference type="NCBI Taxonomy" id="2040638"/>
    <lineage>
        <taxon>Bacteria</taxon>
        <taxon>Bacillati</taxon>
        <taxon>Cyanobacteriota</taxon>
        <taxon>Cyanophyceae</taxon>
        <taxon>Oscillatoriophycideae</taxon>
        <taxon>Oscillatoriales</taxon>
        <taxon>Microcoleaceae</taxon>
        <taxon>Tychonema</taxon>
    </lineage>
</organism>
<dbReference type="Proteomes" id="UP000226442">
    <property type="component" value="Unassembled WGS sequence"/>
</dbReference>
<keyword evidence="3" id="KW-1185">Reference proteome</keyword>
<feature type="domain" description="NYN" evidence="1">
    <location>
        <begin position="117"/>
        <end position="264"/>
    </location>
</feature>
<comment type="caution">
    <text evidence="2">The sequence shown here is derived from an EMBL/GenBank/DDBJ whole genome shotgun (WGS) entry which is preliminary data.</text>
</comment>
<evidence type="ECO:0000313" key="2">
    <source>
        <dbReference type="EMBL" id="PHX53457.1"/>
    </source>
</evidence>
<dbReference type="Gene3D" id="3.40.50.1010">
    <property type="entry name" value="5'-nuclease"/>
    <property type="match status" value="1"/>
</dbReference>
<dbReference type="InterPro" id="IPR047140">
    <property type="entry name" value="LabA"/>
</dbReference>
<dbReference type="AlphaFoldDB" id="A0A2G4EW97"/>
<name>A0A2G4EW97_9CYAN</name>
<dbReference type="PANTHER" id="PTHR35458">
    <property type="entry name" value="SLR0755 PROTEIN"/>
    <property type="match status" value="1"/>
</dbReference>
<dbReference type="Pfam" id="PF01936">
    <property type="entry name" value="NYN"/>
    <property type="match status" value="1"/>
</dbReference>
<proteinExistence type="predicted"/>
<reference evidence="2" key="1">
    <citation type="submission" date="2017-10" db="EMBL/GenBank/DDBJ databases">
        <title>Draft genome sequence of the planktic cyanobacteria Tychonema bourrellyi isolated from alpine lentic freshwater.</title>
        <authorList>
            <person name="Tett A."/>
            <person name="Armanini F."/>
            <person name="Asnicar F."/>
            <person name="Boscaini A."/>
            <person name="Pasolli E."/>
            <person name="Zolfo M."/>
            <person name="Donati C."/>
            <person name="Salmaso N."/>
            <person name="Segata N."/>
        </authorList>
    </citation>
    <scope>NUCLEOTIDE SEQUENCE</scope>
    <source>
        <strain evidence="2">FEM_GT703</strain>
    </source>
</reference>
<evidence type="ECO:0000259" key="1">
    <source>
        <dbReference type="Pfam" id="PF01936"/>
    </source>
</evidence>
<dbReference type="GO" id="GO:0004540">
    <property type="term" value="F:RNA nuclease activity"/>
    <property type="evidence" value="ECO:0007669"/>
    <property type="project" value="InterPro"/>
</dbReference>
<dbReference type="CDD" id="cd10911">
    <property type="entry name" value="PIN_LabA"/>
    <property type="match status" value="1"/>
</dbReference>
<dbReference type="OrthoDB" id="9794137at2"/>
<protein>
    <submittedName>
        <fullName evidence="2">NYN domain-containing protein</fullName>
    </submittedName>
</protein>
<dbReference type="PANTHER" id="PTHR35458:SF8">
    <property type="entry name" value="SLR0650 PROTEIN"/>
    <property type="match status" value="1"/>
</dbReference>
<evidence type="ECO:0000313" key="3">
    <source>
        <dbReference type="Proteomes" id="UP000226442"/>
    </source>
</evidence>
<sequence>MLAIPLSLCCGLSVINRRRFEEVLQQRLATATAEIAAVSTRENRLDAIAIGSIQERILTLEKAQLQQQITQLQQWVTDLDDRLEELGDRDLELKQVQQQLAALQKSTSAPTKKGRGRVAIFIDGANLFYAIQELGIRIDYTKLLALLVGKDTLFRAVYYTGAEAADEKQRGFFLWLRHHGFRVVSKPVLQRPDGSKKANLDVEMAMDIVSLAGQYDTVVLVSGDGDLACALHQVSAQSARVEVVSLRSMTSDALIDVADSYVNLEDIQDKVCKTQ</sequence>
<dbReference type="InterPro" id="IPR021139">
    <property type="entry name" value="NYN"/>
</dbReference>